<dbReference type="AlphaFoldDB" id="A0A9D3SCJ0"/>
<name>A0A9D3SCJ0_9TELE</name>
<evidence type="ECO:0000313" key="1">
    <source>
        <dbReference type="EMBL" id="KAG7314928.1"/>
    </source>
</evidence>
<accession>A0A9D3SCJ0</accession>
<gene>
    <name evidence="1" type="ORF">KOW79_022231</name>
</gene>
<reference evidence="1 2" key="1">
    <citation type="submission" date="2021-06" db="EMBL/GenBank/DDBJ databases">
        <title>Chromosome-level genome assembly of the red-tail catfish (Hemibagrus wyckioides).</title>
        <authorList>
            <person name="Shao F."/>
        </authorList>
    </citation>
    <scope>NUCLEOTIDE SEQUENCE [LARGE SCALE GENOMIC DNA]</scope>
    <source>
        <strain evidence="1">EC202008001</strain>
        <tissue evidence="1">Blood</tissue>
    </source>
</reference>
<comment type="caution">
    <text evidence="1">The sequence shown here is derived from an EMBL/GenBank/DDBJ whole genome shotgun (WGS) entry which is preliminary data.</text>
</comment>
<sequence>MWRKSEKHCDIKTQHGRTLIPEQATFRPPEALAQPPSISSALHLGLYYISLSEWTLKWIDHVMVSCPPLDFTPGL</sequence>
<dbReference type="EMBL" id="JAHKSW010000028">
    <property type="protein sequence ID" value="KAG7314928.1"/>
    <property type="molecule type" value="Genomic_DNA"/>
</dbReference>
<organism evidence="1 2">
    <name type="scientific">Hemibagrus wyckioides</name>
    <dbReference type="NCBI Taxonomy" id="337641"/>
    <lineage>
        <taxon>Eukaryota</taxon>
        <taxon>Metazoa</taxon>
        <taxon>Chordata</taxon>
        <taxon>Craniata</taxon>
        <taxon>Vertebrata</taxon>
        <taxon>Euteleostomi</taxon>
        <taxon>Actinopterygii</taxon>
        <taxon>Neopterygii</taxon>
        <taxon>Teleostei</taxon>
        <taxon>Ostariophysi</taxon>
        <taxon>Siluriformes</taxon>
        <taxon>Bagridae</taxon>
        <taxon>Hemibagrus</taxon>
    </lineage>
</organism>
<protein>
    <submittedName>
        <fullName evidence="1">Uncharacterized protein</fullName>
    </submittedName>
</protein>
<proteinExistence type="predicted"/>
<dbReference type="Proteomes" id="UP000824219">
    <property type="component" value="Linkage Group LG28"/>
</dbReference>
<evidence type="ECO:0000313" key="2">
    <source>
        <dbReference type="Proteomes" id="UP000824219"/>
    </source>
</evidence>
<keyword evidence="2" id="KW-1185">Reference proteome</keyword>